<dbReference type="EMBL" id="JAIWQS010000004">
    <property type="protein sequence ID" value="KAJ8766684.1"/>
    <property type="molecule type" value="Genomic_DNA"/>
</dbReference>
<feature type="domain" description="PPM-type phosphatase" evidence="11">
    <location>
        <begin position="213"/>
        <end position="427"/>
    </location>
</feature>
<feature type="region of interest" description="Disordered" evidence="10">
    <location>
        <begin position="329"/>
        <end position="350"/>
    </location>
</feature>
<evidence type="ECO:0000256" key="3">
    <source>
        <dbReference type="ARBA" id="ARBA00013081"/>
    </source>
</evidence>
<comment type="cofactor">
    <cofactor evidence="2">
        <name>Mg(2+)</name>
        <dbReference type="ChEBI" id="CHEBI:18420"/>
    </cofactor>
</comment>
<dbReference type="PROSITE" id="PS51746">
    <property type="entry name" value="PPM_2"/>
    <property type="match status" value="1"/>
</dbReference>
<accession>A0AAV8TKM6</accession>
<sequence>MLRSQMNSTEEVSARVHVPFSIGKTVCSMSAGTANMEISGLKCINDGTTFLSKPQRKPDMLSPGRNACYEGNSSRTGIGRASTVADNGKERIAPSTNIAIESNNSLTSRKTYNMPSKDDQLASSEHEHLPEDGPSQSAGGGSGSDCGKIVRSYLTEPNGNLEPMEGLSSVTVDFEVENGYGSDPKACSLTPDVLQDKINRTGSLALELDGIPLWGFISIRGRRPEMEDAVAAVPRFLQIPTRMLMVDNDMNGMNRNATNLTAHFFGVYDGHGGSQVSNYCSQRLHLALADQIEHVRSCLCNEAIKDCWQEQWKKAFSNCFLKVDSEVGGSGRGTTESNSSDPESHSEPIAPETVGSTAVVAIVCSTHIIVANCGDSRAVLYRGKMAMPLSVDHKVTSGPFSFNLYEVPLDILKDICLLNTSIFLTAR</sequence>
<dbReference type="SUPFAM" id="SSF81606">
    <property type="entry name" value="PP2C-like"/>
    <property type="match status" value="1"/>
</dbReference>
<dbReference type="GO" id="GO:0004722">
    <property type="term" value="F:protein serine/threonine phosphatase activity"/>
    <property type="evidence" value="ECO:0007669"/>
    <property type="project" value="UniProtKB-EC"/>
</dbReference>
<comment type="cofactor">
    <cofactor evidence="1">
        <name>Mn(2+)</name>
        <dbReference type="ChEBI" id="CHEBI:29035"/>
    </cofactor>
</comment>
<keyword evidence="13" id="KW-1185">Reference proteome</keyword>
<evidence type="ECO:0000256" key="4">
    <source>
        <dbReference type="ARBA" id="ARBA00022723"/>
    </source>
</evidence>
<dbReference type="CDD" id="cd00143">
    <property type="entry name" value="PP2Cc"/>
    <property type="match status" value="1"/>
</dbReference>
<comment type="caution">
    <text evidence="12">The sequence shown here is derived from an EMBL/GenBank/DDBJ whole genome shotgun (WGS) entry which is preliminary data.</text>
</comment>
<feature type="compositionally biased region" description="Basic and acidic residues" evidence="10">
    <location>
        <begin position="116"/>
        <end position="131"/>
    </location>
</feature>
<evidence type="ECO:0000256" key="1">
    <source>
        <dbReference type="ARBA" id="ARBA00001936"/>
    </source>
</evidence>
<keyword evidence="5 9" id="KW-0378">Hydrolase</keyword>
<dbReference type="PROSITE" id="PS01032">
    <property type="entry name" value="PPM_1"/>
    <property type="match status" value="1"/>
</dbReference>
<dbReference type="InterPro" id="IPR015655">
    <property type="entry name" value="PP2C"/>
</dbReference>
<feature type="region of interest" description="Disordered" evidence="10">
    <location>
        <begin position="95"/>
        <end position="150"/>
    </location>
</feature>
<dbReference type="PANTHER" id="PTHR47992">
    <property type="entry name" value="PROTEIN PHOSPHATASE"/>
    <property type="match status" value="1"/>
</dbReference>
<evidence type="ECO:0000256" key="10">
    <source>
        <dbReference type="SAM" id="MobiDB-lite"/>
    </source>
</evidence>
<feature type="compositionally biased region" description="Polar residues" evidence="10">
    <location>
        <begin position="95"/>
        <end position="114"/>
    </location>
</feature>
<evidence type="ECO:0000313" key="13">
    <source>
        <dbReference type="Proteomes" id="UP001159364"/>
    </source>
</evidence>
<evidence type="ECO:0000256" key="7">
    <source>
        <dbReference type="ARBA" id="ARBA00022912"/>
    </source>
</evidence>
<dbReference type="GO" id="GO:0046872">
    <property type="term" value="F:metal ion binding"/>
    <property type="evidence" value="ECO:0007669"/>
    <property type="project" value="UniProtKB-KW"/>
</dbReference>
<dbReference type="EC" id="3.1.3.16" evidence="3"/>
<evidence type="ECO:0000313" key="12">
    <source>
        <dbReference type="EMBL" id="KAJ8766684.1"/>
    </source>
</evidence>
<gene>
    <name evidence="12" type="ORF">K2173_004508</name>
</gene>
<evidence type="ECO:0000256" key="8">
    <source>
        <dbReference type="ARBA" id="ARBA00023211"/>
    </source>
</evidence>
<evidence type="ECO:0000256" key="5">
    <source>
        <dbReference type="ARBA" id="ARBA00022801"/>
    </source>
</evidence>
<evidence type="ECO:0000259" key="11">
    <source>
        <dbReference type="PROSITE" id="PS51746"/>
    </source>
</evidence>
<protein>
    <recommendedName>
        <fullName evidence="3">protein-serine/threonine phosphatase</fullName>
        <ecNumber evidence="3">3.1.3.16</ecNumber>
    </recommendedName>
</protein>
<dbReference type="Gene3D" id="3.60.40.10">
    <property type="entry name" value="PPM-type phosphatase domain"/>
    <property type="match status" value="1"/>
</dbReference>
<keyword evidence="4" id="KW-0479">Metal-binding</keyword>
<dbReference type="InterPro" id="IPR001932">
    <property type="entry name" value="PPM-type_phosphatase-like_dom"/>
</dbReference>
<dbReference type="SMART" id="SM00332">
    <property type="entry name" value="PP2Cc"/>
    <property type="match status" value="1"/>
</dbReference>
<keyword evidence="8" id="KW-0464">Manganese</keyword>
<keyword evidence="6" id="KW-0460">Magnesium</keyword>
<reference evidence="12 13" key="1">
    <citation type="submission" date="2021-09" db="EMBL/GenBank/DDBJ databases">
        <title>Genomic insights and catalytic innovation underlie evolution of tropane alkaloids biosynthesis.</title>
        <authorList>
            <person name="Wang Y.-J."/>
            <person name="Tian T."/>
            <person name="Huang J.-P."/>
            <person name="Huang S.-X."/>
        </authorList>
    </citation>
    <scope>NUCLEOTIDE SEQUENCE [LARGE SCALE GENOMIC DNA]</scope>
    <source>
        <strain evidence="12">KIB-2018</strain>
        <tissue evidence="12">Leaf</tissue>
    </source>
</reference>
<keyword evidence="7 9" id="KW-0904">Protein phosphatase</keyword>
<dbReference type="InterPro" id="IPR036457">
    <property type="entry name" value="PPM-type-like_dom_sf"/>
</dbReference>
<comment type="similarity">
    <text evidence="9">Belongs to the PP2C family.</text>
</comment>
<dbReference type="AlphaFoldDB" id="A0AAV8TKM6"/>
<evidence type="ECO:0000256" key="2">
    <source>
        <dbReference type="ARBA" id="ARBA00001946"/>
    </source>
</evidence>
<dbReference type="InterPro" id="IPR000222">
    <property type="entry name" value="PP2C_BS"/>
</dbReference>
<dbReference type="Proteomes" id="UP001159364">
    <property type="component" value="Linkage Group LG04"/>
</dbReference>
<name>A0AAV8TKM6_9ROSI</name>
<dbReference type="Pfam" id="PF00481">
    <property type="entry name" value="PP2C"/>
    <property type="match status" value="1"/>
</dbReference>
<proteinExistence type="inferred from homology"/>
<organism evidence="12 13">
    <name type="scientific">Erythroxylum novogranatense</name>
    <dbReference type="NCBI Taxonomy" id="1862640"/>
    <lineage>
        <taxon>Eukaryota</taxon>
        <taxon>Viridiplantae</taxon>
        <taxon>Streptophyta</taxon>
        <taxon>Embryophyta</taxon>
        <taxon>Tracheophyta</taxon>
        <taxon>Spermatophyta</taxon>
        <taxon>Magnoliopsida</taxon>
        <taxon>eudicotyledons</taxon>
        <taxon>Gunneridae</taxon>
        <taxon>Pentapetalae</taxon>
        <taxon>rosids</taxon>
        <taxon>fabids</taxon>
        <taxon>Malpighiales</taxon>
        <taxon>Erythroxylaceae</taxon>
        <taxon>Erythroxylum</taxon>
    </lineage>
</organism>
<evidence type="ECO:0000256" key="9">
    <source>
        <dbReference type="RuleBase" id="RU003465"/>
    </source>
</evidence>
<evidence type="ECO:0000256" key="6">
    <source>
        <dbReference type="ARBA" id="ARBA00022842"/>
    </source>
</evidence>